<keyword evidence="4 9" id="KW-0812">Transmembrane</keyword>
<evidence type="ECO:0000256" key="4">
    <source>
        <dbReference type="ARBA" id="ARBA00022692"/>
    </source>
</evidence>
<dbReference type="Proteomes" id="UP000842519">
    <property type="component" value="Unassembled WGS sequence"/>
</dbReference>
<evidence type="ECO:0000256" key="9">
    <source>
        <dbReference type="SAM" id="Phobius"/>
    </source>
</evidence>
<dbReference type="InterPro" id="IPR006307">
    <property type="entry name" value="BsaZ-like"/>
</dbReference>
<dbReference type="NCBIfam" id="TIGR01404">
    <property type="entry name" value="FlhB_rel_III"/>
    <property type="match status" value="1"/>
</dbReference>
<dbReference type="RefSeq" id="WP_031318549.1">
    <property type="nucleotide sequence ID" value="NZ_AP019803.1"/>
</dbReference>
<dbReference type="PANTHER" id="PTHR30531">
    <property type="entry name" value="FLAGELLAR BIOSYNTHETIC PROTEIN FLHB"/>
    <property type="match status" value="1"/>
</dbReference>
<dbReference type="Gene3D" id="6.10.250.2080">
    <property type="match status" value="1"/>
</dbReference>
<dbReference type="InterPro" id="IPR029025">
    <property type="entry name" value="T3SS_substrate_exporter_C"/>
</dbReference>
<dbReference type="InterPro" id="IPR006135">
    <property type="entry name" value="T3SS_substrate_exporter"/>
</dbReference>
<feature type="transmembrane region" description="Helical" evidence="9">
    <location>
        <begin position="138"/>
        <end position="156"/>
    </location>
</feature>
<dbReference type="PANTHER" id="PTHR30531:SF14">
    <property type="entry name" value="SURFACE PRESENTATION OF ANTIGENS PROTEIN SPAS"/>
    <property type="match status" value="1"/>
</dbReference>
<reference evidence="10 11" key="1">
    <citation type="journal article" date="2018" name="Genome Biol.">
        <title>SKESA: strategic k-mer extension for scrupulous assemblies.</title>
        <authorList>
            <person name="Souvorov A."/>
            <person name="Agarwala R."/>
            <person name="Lipman D.J."/>
        </authorList>
    </citation>
    <scope>NUCLEOTIDE SEQUENCE [LARGE SCALE GENOMIC DNA]</scope>
    <source>
        <strain evidence="11">ecoli[ST-405]</strain>
    </source>
</reference>
<dbReference type="SUPFAM" id="SSF160544">
    <property type="entry name" value="EscU C-terminal domain-like"/>
    <property type="match status" value="1"/>
</dbReference>
<gene>
    <name evidence="10" type="ORF">HLZ39_05955</name>
</gene>
<evidence type="ECO:0000256" key="6">
    <source>
        <dbReference type="ARBA" id="ARBA00023026"/>
    </source>
</evidence>
<name>A0AAN5G2T3_ECOLX</name>
<comment type="subcellular location">
    <subcellularLocation>
        <location evidence="1">Cell membrane</location>
        <topology evidence="1">Multi-pass membrane protein</topology>
    </subcellularLocation>
</comment>
<keyword evidence="3" id="KW-1003">Cell membrane</keyword>
<keyword evidence="5 9" id="KW-1133">Transmembrane helix</keyword>
<dbReference type="PRINTS" id="PR00950">
    <property type="entry name" value="TYPE3IMSPROT"/>
</dbReference>
<dbReference type="GO" id="GO:0005886">
    <property type="term" value="C:plasma membrane"/>
    <property type="evidence" value="ECO:0007669"/>
    <property type="project" value="UniProtKB-SubCell"/>
</dbReference>
<evidence type="ECO:0000256" key="2">
    <source>
        <dbReference type="ARBA" id="ARBA00010690"/>
    </source>
</evidence>
<keyword evidence="7 9" id="KW-0472">Membrane</keyword>
<comment type="similarity">
    <text evidence="2">Belongs to the type III secretion exporter family.</text>
</comment>
<protein>
    <submittedName>
        <fullName evidence="10">EscU/YscU/HrcU family type III secretion system export apparatus switch protein</fullName>
    </submittedName>
</protein>
<organism evidence="10 11">
    <name type="scientific">Escherichia coli</name>
    <dbReference type="NCBI Taxonomy" id="562"/>
    <lineage>
        <taxon>Bacteria</taxon>
        <taxon>Pseudomonadati</taxon>
        <taxon>Pseudomonadota</taxon>
        <taxon>Gammaproteobacteria</taxon>
        <taxon>Enterobacterales</taxon>
        <taxon>Enterobacteriaceae</taxon>
        <taxon>Escherichia</taxon>
    </lineage>
</organism>
<dbReference type="NCBIfam" id="NF006017">
    <property type="entry name" value="PRK08156.1"/>
    <property type="match status" value="1"/>
</dbReference>
<feature type="transmembrane region" description="Helical" evidence="9">
    <location>
        <begin position="32"/>
        <end position="49"/>
    </location>
</feature>
<feature type="compositionally biased region" description="Basic and acidic residues" evidence="8">
    <location>
        <begin position="356"/>
        <end position="374"/>
    </location>
</feature>
<dbReference type="AlphaFoldDB" id="A0AAN5G2T3"/>
<proteinExistence type="inferred from homology"/>
<feature type="region of interest" description="Disordered" evidence="8">
    <location>
        <begin position="347"/>
        <end position="374"/>
    </location>
</feature>
<evidence type="ECO:0000256" key="1">
    <source>
        <dbReference type="ARBA" id="ARBA00004651"/>
    </source>
</evidence>
<dbReference type="EMBL" id="DABGKQ010000005">
    <property type="protein sequence ID" value="HAJ5804040.1"/>
    <property type="molecule type" value="Genomic_DNA"/>
</dbReference>
<accession>A0AAN5G2T3</accession>
<evidence type="ECO:0000256" key="5">
    <source>
        <dbReference type="ARBA" id="ARBA00022989"/>
    </source>
</evidence>
<feature type="transmembrane region" description="Helical" evidence="9">
    <location>
        <begin position="182"/>
        <end position="208"/>
    </location>
</feature>
<evidence type="ECO:0000313" key="10">
    <source>
        <dbReference type="EMBL" id="HAJ5804040.1"/>
    </source>
</evidence>
<evidence type="ECO:0000256" key="8">
    <source>
        <dbReference type="SAM" id="MobiDB-lite"/>
    </source>
</evidence>
<comment type="caution">
    <text evidence="10">The sequence shown here is derived from an EMBL/GenBank/DDBJ whole genome shotgun (WGS) entry which is preliminary data.</text>
</comment>
<dbReference type="Gene3D" id="3.40.1690.10">
    <property type="entry name" value="secretion proteins EscU"/>
    <property type="match status" value="1"/>
</dbReference>
<feature type="transmembrane region" description="Helical" evidence="9">
    <location>
        <begin position="81"/>
        <end position="102"/>
    </location>
</feature>
<sequence>MECFTANKTEKPTQKKLQDASKKGQILKSRDLTVCVIMLVGTLYLGYVFDVHHIMSILEYILDHNAKPDIWDYFKAMGIGWLKTIIPFLLVCMFTTILVSWFQSKMQLATEAIKFKFDSLNPVNGLKRIFGLKTVKEFVKAILYIIFFALAIKLFWSNHKSLLFKTLDGDIISLLSDWGEMLFLLILYCLGSMIIVLIFDFIAEYFLFMKDMKMDKQEVKREYKEQEGSPEIKSKRRERHQEILSEQLKSDVSNSRLMIANPTHIAIGIYFKPHLSPIPLISVRETNEVALAVRKYAKEIGIPIITDKKLARKIYATHRRYDYVSFENIDEILRLLLWLEDVENAGQPVPDELLPSEDKFKEGEDTKSENKDNN</sequence>
<dbReference type="GO" id="GO:0009306">
    <property type="term" value="P:protein secretion"/>
    <property type="evidence" value="ECO:0007669"/>
    <property type="project" value="InterPro"/>
</dbReference>
<evidence type="ECO:0000256" key="7">
    <source>
        <dbReference type="ARBA" id="ARBA00023136"/>
    </source>
</evidence>
<keyword evidence="6" id="KW-0843">Virulence</keyword>
<evidence type="ECO:0000313" key="11">
    <source>
        <dbReference type="Proteomes" id="UP000842519"/>
    </source>
</evidence>
<evidence type="ECO:0000256" key="3">
    <source>
        <dbReference type="ARBA" id="ARBA00022475"/>
    </source>
</evidence>
<dbReference type="Pfam" id="PF01312">
    <property type="entry name" value="Bac_export_2"/>
    <property type="match status" value="1"/>
</dbReference>